<dbReference type="InterPro" id="IPR008920">
    <property type="entry name" value="TF_FadR/GntR_C"/>
</dbReference>
<sequence>MRNLSGSKIQRQLSLRAQVEEALSSAIVSGELAPGSLLTVPTLAAQYEMSATPVREAMLDLEKRGFVTPVRNKGFRVTTVSEEILDQLLDVRQRLEPSAMRDLAASGIPVDMARFRALADAIVTGATTSDLHAYLQADREFHLALTELLANPLLTQIIADLRSRTRLVGLVTMLESRQLDQSASEHHLLLDRIEAGDAEGAKALMHQHLGHISGWWAGRSETTAS</sequence>
<dbReference type="Gene3D" id="1.20.120.530">
    <property type="entry name" value="GntR ligand-binding domain-like"/>
    <property type="match status" value="1"/>
</dbReference>
<keyword evidence="1" id="KW-0805">Transcription regulation</keyword>
<dbReference type="InterPro" id="IPR011711">
    <property type="entry name" value="GntR_C"/>
</dbReference>
<protein>
    <submittedName>
        <fullName evidence="5">Transcriptional regulator</fullName>
    </submittedName>
</protein>
<dbReference type="Proteomes" id="UP000185511">
    <property type="component" value="Chromosome"/>
</dbReference>
<dbReference type="InterPro" id="IPR036388">
    <property type="entry name" value="WH-like_DNA-bd_sf"/>
</dbReference>
<dbReference type="Pfam" id="PF07729">
    <property type="entry name" value="FCD"/>
    <property type="match status" value="1"/>
</dbReference>
<dbReference type="GO" id="GO:0003700">
    <property type="term" value="F:DNA-binding transcription factor activity"/>
    <property type="evidence" value="ECO:0007669"/>
    <property type="project" value="InterPro"/>
</dbReference>
<keyword evidence="3" id="KW-0804">Transcription</keyword>
<organism evidence="5 6">
    <name type="scientific">Actinoalloteichus fjordicus</name>
    <dbReference type="NCBI Taxonomy" id="1612552"/>
    <lineage>
        <taxon>Bacteria</taxon>
        <taxon>Bacillati</taxon>
        <taxon>Actinomycetota</taxon>
        <taxon>Actinomycetes</taxon>
        <taxon>Pseudonocardiales</taxon>
        <taxon>Pseudonocardiaceae</taxon>
        <taxon>Actinoalloteichus</taxon>
    </lineage>
</organism>
<proteinExistence type="predicted"/>
<dbReference type="PROSITE" id="PS50949">
    <property type="entry name" value="HTH_GNTR"/>
    <property type="match status" value="1"/>
</dbReference>
<dbReference type="PANTHER" id="PTHR43537">
    <property type="entry name" value="TRANSCRIPTIONAL REGULATOR, GNTR FAMILY"/>
    <property type="match status" value="1"/>
</dbReference>
<evidence type="ECO:0000256" key="2">
    <source>
        <dbReference type="ARBA" id="ARBA00023125"/>
    </source>
</evidence>
<dbReference type="SUPFAM" id="SSF46785">
    <property type="entry name" value="Winged helix' DNA-binding domain"/>
    <property type="match status" value="1"/>
</dbReference>
<dbReference type="KEGG" id="acad:UA74_17010"/>
<evidence type="ECO:0000313" key="6">
    <source>
        <dbReference type="Proteomes" id="UP000185511"/>
    </source>
</evidence>
<evidence type="ECO:0000313" key="5">
    <source>
        <dbReference type="EMBL" id="APU15432.1"/>
    </source>
</evidence>
<dbReference type="SMART" id="SM00345">
    <property type="entry name" value="HTH_GNTR"/>
    <property type="match status" value="1"/>
</dbReference>
<dbReference type="AlphaFoldDB" id="A0AAC9LD46"/>
<evidence type="ECO:0000259" key="4">
    <source>
        <dbReference type="PROSITE" id="PS50949"/>
    </source>
</evidence>
<dbReference type="InterPro" id="IPR000524">
    <property type="entry name" value="Tscrpt_reg_HTH_GntR"/>
</dbReference>
<dbReference type="Gene3D" id="1.10.10.10">
    <property type="entry name" value="Winged helix-like DNA-binding domain superfamily/Winged helix DNA-binding domain"/>
    <property type="match status" value="1"/>
</dbReference>
<feature type="domain" description="HTH gntR-type" evidence="4">
    <location>
        <begin position="13"/>
        <end position="80"/>
    </location>
</feature>
<dbReference type="PANTHER" id="PTHR43537:SF45">
    <property type="entry name" value="GNTR FAMILY REGULATORY PROTEIN"/>
    <property type="match status" value="1"/>
</dbReference>
<dbReference type="EMBL" id="CP016076">
    <property type="protein sequence ID" value="APU15432.1"/>
    <property type="molecule type" value="Genomic_DNA"/>
</dbReference>
<dbReference type="SMART" id="SM00895">
    <property type="entry name" value="FCD"/>
    <property type="match status" value="1"/>
</dbReference>
<evidence type="ECO:0000256" key="3">
    <source>
        <dbReference type="ARBA" id="ARBA00023163"/>
    </source>
</evidence>
<dbReference type="GO" id="GO:0003677">
    <property type="term" value="F:DNA binding"/>
    <property type="evidence" value="ECO:0007669"/>
    <property type="project" value="UniProtKB-KW"/>
</dbReference>
<name>A0AAC9LD46_9PSEU</name>
<dbReference type="RefSeq" id="WP_075741160.1">
    <property type="nucleotide sequence ID" value="NZ_CP016076.1"/>
</dbReference>
<reference evidence="6" key="1">
    <citation type="submission" date="2016-06" db="EMBL/GenBank/DDBJ databases">
        <title>Complete genome sequence of Actinoalloteichus fjordicus DSM 46855 (=ADI127-17), type strain of the new species Actinoalloteichus fjordicus.</title>
        <authorList>
            <person name="Ruckert C."/>
            <person name="Nouioui I."/>
            <person name="Willmese J."/>
            <person name="van Wezel G."/>
            <person name="Klenk H.-P."/>
            <person name="Kalinowski J."/>
            <person name="Zotchev S.B."/>
        </authorList>
    </citation>
    <scope>NUCLEOTIDE SEQUENCE [LARGE SCALE GENOMIC DNA]</scope>
    <source>
        <strain evidence="6">ADI127-7</strain>
    </source>
</reference>
<dbReference type="InterPro" id="IPR036390">
    <property type="entry name" value="WH_DNA-bd_sf"/>
</dbReference>
<accession>A0AAC9LD46</accession>
<dbReference type="Pfam" id="PF00392">
    <property type="entry name" value="GntR"/>
    <property type="match status" value="1"/>
</dbReference>
<keyword evidence="6" id="KW-1185">Reference proteome</keyword>
<gene>
    <name evidence="5" type="ORF">UA74_17010</name>
</gene>
<dbReference type="SUPFAM" id="SSF48008">
    <property type="entry name" value="GntR ligand-binding domain-like"/>
    <property type="match status" value="1"/>
</dbReference>
<evidence type="ECO:0000256" key="1">
    <source>
        <dbReference type="ARBA" id="ARBA00023015"/>
    </source>
</evidence>
<keyword evidence="2" id="KW-0238">DNA-binding</keyword>
<dbReference type="CDD" id="cd07377">
    <property type="entry name" value="WHTH_GntR"/>
    <property type="match status" value="1"/>
</dbReference>